<dbReference type="Pfam" id="PF00005">
    <property type="entry name" value="ABC_tran"/>
    <property type="match status" value="1"/>
</dbReference>
<dbReference type="SUPFAM" id="SSF52540">
    <property type="entry name" value="P-loop containing nucleoside triphosphate hydrolases"/>
    <property type="match status" value="1"/>
</dbReference>
<gene>
    <name evidence="10" type="ORF">C8D99_11467</name>
</gene>
<evidence type="ECO:0000259" key="9">
    <source>
        <dbReference type="PROSITE" id="PS50893"/>
    </source>
</evidence>
<protein>
    <submittedName>
        <fullName evidence="10">Energy-coupling factor transport system ATP-binding protein</fullName>
    </submittedName>
</protein>
<sequence length="281" mass="30339">MPRKTVCELRDVTFVYPGGAADSSGRARPALRNVTLSIYEGEWVALLGSNGSGKSTLAKHLNALLVPSQGDCLVYGLSTRDEKNVFPIRSTVAMVFQNPENQIVGTVVEEDAAFGPENQGVLPEEIVQRVEAALTVAGLLEKRKKPTYTLSGGEKQRLAVAGALAMDTPCLVLDEPTAMLDPAGRTELLRVLSNLHASGKTIVSITHRLEEILSCDRAVILHRGEIAWEGAVSDLFLSDLPFKEWGLDIPPLVSFWRDLRAEGRSVPPVPTVAAMADALCQ</sequence>
<feature type="domain" description="ABC transporter" evidence="9">
    <location>
        <begin position="7"/>
        <end position="248"/>
    </location>
</feature>
<comment type="caution">
    <text evidence="10">The sequence shown here is derived from an EMBL/GenBank/DDBJ whole genome shotgun (WGS) entry which is preliminary data.</text>
</comment>
<dbReference type="PANTHER" id="PTHR43553:SF24">
    <property type="entry name" value="ENERGY-COUPLING FACTOR TRANSPORTER ATP-BINDING PROTEIN ECFA1"/>
    <property type="match status" value="1"/>
</dbReference>
<accession>A0A4V3HG00</accession>
<dbReference type="AlphaFoldDB" id="A0A4V3HG00"/>
<keyword evidence="3" id="KW-0813">Transport</keyword>
<comment type="similarity">
    <text evidence="2">Belongs to the ABC transporter superfamily.</text>
</comment>
<dbReference type="GO" id="GO:0016887">
    <property type="term" value="F:ATP hydrolysis activity"/>
    <property type="evidence" value="ECO:0007669"/>
    <property type="project" value="InterPro"/>
</dbReference>
<dbReference type="Gene3D" id="3.40.50.300">
    <property type="entry name" value="P-loop containing nucleotide triphosphate hydrolases"/>
    <property type="match status" value="1"/>
</dbReference>
<evidence type="ECO:0000256" key="3">
    <source>
        <dbReference type="ARBA" id="ARBA00022448"/>
    </source>
</evidence>
<dbReference type="SMART" id="SM00382">
    <property type="entry name" value="AAA"/>
    <property type="match status" value="1"/>
</dbReference>
<keyword evidence="5" id="KW-0547">Nucleotide-binding</keyword>
<keyword evidence="4" id="KW-1003">Cell membrane</keyword>
<dbReference type="InterPro" id="IPR015856">
    <property type="entry name" value="ABC_transpr_CbiO/EcfA_su"/>
</dbReference>
<dbReference type="Proteomes" id="UP000295066">
    <property type="component" value="Unassembled WGS sequence"/>
</dbReference>
<evidence type="ECO:0000313" key="10">
    <source>
        <dbReference type="EMBL" id="TDY58375.1"/>
    </source>
</evidence>
<dbReference type="InterPro" id="IPR003439">
    <property type="entry name" value="ABC_transporter-like_ATP-bd"/>
</dbReference>
<evidence type="ECO:0000256" key="2">
    <source>
        <dbReference type="ARBA" id="ARBA00005417"/>
    </source>
</evidence>
<dbReference type="InterPro" id="IPR027417">
    <property type="entry name" value="P-loop_NTPase"/>
</dbReference>
<dbReference type="CDD" id="cd03225">
    <property type="entry name" value="ABC_cobalt_CbiO_domain1"/>
    <property type="match status" value="1"/>
</dbReference>
<evidence type="ECO:0000256" key="4">
    <source>
        <dbReference type="ARBA" id="ARBA00022475"/>
    </source>
</evidence>
<dbReference type="InterPro" id="IPR017871">
    <property type="entry name" value="ABC_transporter-like_CS"/>
</dbReference>
<evidence type="ECO:0000256" key="8">
    <source>
        <dbReference type="ARBA" id="ARBA00023136"/>
    </source>
</evidence>
<keyword evidence="7" id="KW-1278">Translocase</keyword>
<dbReference type="GO" id="GO:0005524">
    <property type="term" value="F:ATP binding"/>
    <property type="evidence" value="ECO:0007669"/>
    <property type="project" value="UniProtKB-KW"/>
</dbReference>
<comment type="subcellular location">
    <subcellularLocation>
        <location evidence="1">Cell membrane</location>
    </subcellularLocation>
</comment>
<dbReference type="OrthoDB" id="9784332at2"/>
<organism evidence="10 11">
    <name type="scientific">Aminivibrio pyruvatiphilus</name>
    <dbReference type="NCBI Taxonomy" id="1005740"/>
    <lineage>
        <taxon>Bacteria</taxon>
        <taxon>Thermotogati</taxon>
        <taxon>Synergistota</taxon>
        <taxon>Synergistia</taxon>
        <taxon>Synergistales</taxon>
        <taxon>Aminobacteriaceae</taxon>
        <taxon>Aminivibrio</taxon>
    </lineage>
</organism>
<dbReference type="PROSITE" id="PS00211">
    <property type="entry name" value="ABC_TRANSPORTER_1"/>
    <property type="match status" value="1"/>
</dbReference>
<keyword evidence="8" id="KW-0472">Membrane</keyword>
<dbReference type="InterPro" id="IPR050095">
    <property type="entry name" value="ECF_ABC_transporter_ATP-bd"/>
</dbReference>
<keyword evidence="6 10" id="KW-0067">ATP-binding</keyword>
<evidence type="ECO:0000256" key="7">
    <source>
        <dbReference type="ARBA" id="ARBA00022967"/>
    </source>
</evidence>
<dbReference type="InterPro" id="IPR003593">
    <property type="entry name" value="AAA+_ATPase"/>
</dbReference>
<name>A0A4V3HG00_9BACT</name>
<dbReference type="GO" id="GO:0043190">
    <property type="term" value="C:ATP-binding cassette (ABC) transporter complex"/>
    <property type="evidence" value="ECO:0007669"/>
    <property type="project" value="TreeGrafter"/>
</dbReference>
<dbReference type="GO" id="GO:0042626">
    <property type="term" value="F:ATPase-coupled transmembrane transporter activity"/>
    <property type="evidence" value="ECO:0007669"/>
    <property type="project" value="TreeGrafter"/>
</dbReference>
<keyword evidence="11" id="KW-1185">Reference proteome</keyword>
<dbReference type="PANTHER" id="PTHR43553">
    <property type="entry name" value="HEAVY METAL TRANSPORTER"/>
    <property type="match status" value="1"/>
</dbReference>
<dbReference type="EMBL" id="SORI01000014">
    <property type="protein sequence ID" value="TDY58375.1"/>
    <property type="molecule type" value="Genomic_DNA"/>
</dbReference>
<proteinExistence type="inferred from homology"/>
<evidence type="ECO:0000313" key="11">
    <source>
        <dbReference type="Proteomes" id="UP000295066"/>
    </source>
</evidence>
<evidence type="ECO:0000256" key="1">
    <source>
        <dbReference type="ARBA" id="ARBA00004236"/>
    </source>
</evidence>
<dbReference type="RefSeq" id="WP_133958093.1">
    <property type="nucleotide sequence ID" value="NZ_SORI01000014.1"/>
</dbReference>
<reference evidence="10 11" key="1">
    <citation type="submission" date="2019-03" db="EMBL/GenBank/DDBJ databases">
        <title>Genomic Encyclopedia of Type Strains, Phase IV (KMG-IV): sequencing the most valuable type-strain genomes for metagenomic binning, comparative biology and taxonomic classification.</title>
        <authorList>
            <person name="Goeker M."/>
        </authorList>
    </citation>
    <scope>NUCLEOTIDE SEQUENCE [LARGE SCALE GENOMIC DNA]</scope>
    <source>
        <strain evidence="10 11">DSM 25964</strain>
    </source>
</reference>
<evidence type="ECO:0000256" key="6">
    <source>
        <dbReference type="ARBA" id="ARBA00022840"/>
    </source>
</evidence>
<dbReference type="PROSITE" id="PS50893">
    <property type="entry name" value="ABC_TRANSPORTER_2"/>
    <property type="match status" value="1"/>
</dbReference>
<evidence type="ECO:0000256" key="5">
    <source>
        <dbReference type="ARBA" id="ARBA00022741"/>
    </source>
</evidence>
<dbReference type="FunFam" id="3.40.50.300:FF:000224">
    <property type="entry name" value="Energy-coupling factor transporter ATP-binding protein EcfA"/>
    <property type="match status" value="1"/>
</dbReference>